<dbReference type="AlphaFoldDB" id="A0A9X0BTG2"/>
<dbReference type="Proteomes" id="UP001147760">
    <property type="component" value="Unassembled WGS sequence"/>
</dbReference>
<comment type="caution">
    <text evidence="2">The sequence shown here is derived from an EMBL/GenBank/DDBJ whole genome shotgun (WGS) entry which is preliminary data.</text>
</comment>
<feature type="compositionally biased region" description="Polar residues" evidence="1">
    <location>
        <begin position="33"/>
        <end position="45"/>
    </location>
</feature>
<sequence length="362" mass="40173">MLPLLSLLTIHPPLSPLVPRLYTHRLWNPLVQPMTSSQSNNTAASPSMEPPSKKRPADDDTVTPSRKPSPSGTKPSNSNNIVAPPRERSASASEPCSFEIPKRLWTIFVAKHAPMLPILNLDQLTAAFALAVSHGKVGPTVIDPTFGLCIAIACHLTPDEDLWGGGNWYNAAFSNMAYPFKSRPSIQSFHHQILQVQYLHMVGHLRKAWDVLSLAIGRAQSLRMQTMHGGSLAVDENSLEQVRLVWQCLWMKKLSLTLQYGVVHQSLDTFYVLPIPMKHHIHGNMKVSGAETNEHCHAISSFFVACASLLKYPDDLITVENDLRVIRMECSIKSLSSVDLHGFQQLNEKLSSWKIGLPKCLG</sequence>
<feature type="region of interest" description="Disordered" evidence="1">
    <location>
        <begin position="33"/>
        <end position="94"/>
    </location>
</feature>
<proteinExistence type="predicted"/>
<keyword evidence="3" id="KW-1185">Reference proteome</keyword>
<organism evidence="2 3">
    <name type="scientific">Penicillium desertorum</name>
    <dbReference type="NCBI Taxonomy" id="1303715"/>
    <lineage>
        <taxon>Eukaryota</taxon>
        <taxon>Fungi</taxon>
        <taxon>Dikarya</taxon>
        <taxon>Ascomycota</taxon>
        <taxon>Pezizomycotina</taxon>
        <taxon>Eurotiomycetes</taxon>
        <taxon>Eurotiomycetidae</taxon>
        <taxon>Eurotiales</taxon>
        <taxon>Aspergillaceae</taxon>
        <taxon>Penicillium</taxon>
    </lineage>
</organism>
<protein>
    <submittedName>
        <fullName evidence="2">Transcriptional regulator family: Fungal Specific TF</fullName>
    </submittedName>
</protein>
<name>A0A9X0BTG2_9EURO</name>
<dbReference type="OrthoDB" id="424974at2759"/>
<gene>
    <name evidence="2" type="ORF">N7530_002436</name>
</gene>
<evidence type="ECO:0000313" key="2">
    <source>
        <dbReference type="EMBL" id="KAJ5483190.1"/>
    </source>
</evidence>
<reference evidence="2" key="1">
    <citation type="submission" date="2022-12" db="EMBL/GenBank/DDBJ databases">
        <authorList>
            <person name="Petersen C."/>
        </authorList>
    </citation>
    <scope>NUCLEOTIDE SEQUENCE</scope>
    <source>
        <strain evidence="2">IBT 17660</strain>
    </source>
</reference>
<evidence type="ECO:0000313" key="3">
    <source>
        <dbReference type="Proteomes" id="UP001147760"/>
    </source>
</evidence>
<reference evidence="2" key="2">
    <citation type="journal article" date="2023" name="IMA Fungus">
        <title>Comparative genomic study of the Penicillium genus elucidates a diverse pangenome and 15 lateral gene transfer events.</title>
        <authorList>
            <person name="Petersen C."/>
            <person name="Sorensen T."/>
            <person name="Nielsen M.R."/>
            <person name="Sondergaard T.E."/>
            <person name="Sorensen J.L."/>
            <person name="Fitzpatrick D.A."/>
            <person name="Frisvad J.C."/>
            <person name="Nielsen K.L."/>
        </authorList>
    </citation>
    <scope>NUCLEOTIDE SEQUENCE</scope>
    <source>
        <strain evidence="2">IBT 17660</strain>
    </source>
</reference>
<dbReference type="EMBL" id="JAPWDO010000002">
    <property type="protein sequence ID" value="KAJ5483190.1"/>
    <property type="molecule type" value="Genomic_DNA"/>
</dbReference>
<accession>A0A9X0BTG2</accession>
<evidence type="ECO:0000256" key="1">
    <source>
        <dbReference type="SAM" id="MobiDB-lite"/>
    </source>
</evidence>
<dbReference type="CDD" id="cd12148">
    <property type="entry name" value="fungal_TF_MHR"/>
    <property type="match status" value="1"/>
</dbReference>
<feature type="compositionally biased region" description="Polar residues" evidence="1">
    <location>
        <begin position="62"/>
        <end position="81"/>
    </location>
</feature>